<gene>
    <name evidence="1" type="ORF">RPERSI_LOCUS10555</name>
</gene>
<protein>
    <submittedName>
        <fullName evidence="1">1804_t:CDS:1</fullName>
    </submittedName>
</protein>
<comment type="caution">
    <text evidence="1">The sequence shown here is derived from an EMBL/GenBank/DDBJ whole genome shotgun (WGS) entry which is preliminary data.</text>
</comment>
<organism evidence="1 2">
    <name type="scientific">Racocetra persica</name>
    <dbReference type="NCBI Taxonomy" id="160502"/>
    <lineage>
        <taxon>Eukaryota</taxon>
        <taxon>Fungi</taxon>
        <taxon>Fungi incertae sedis</taxon>
        <taxon>Mucoromycota</taxon>
        <taxon>Glomeromycotina</taxon>
        <taxon>Glomeromycetes</taxon>
        <taxon>Diversisporales</taxon>
        <taxon>Gigasporaceae</taxon>
        <taxon>Racocetra</taxon>
    </lineage>
</organism>
<feature type="non-terminal residue" evidence="1">
    <location>
        <position position="1"/>
    </location>
</feature>
<sequence>EINTTMSYEKLDFDEGKSSNLLSSLLTLNKDTSSKELAEKIFIEEFTSQIAENPQVMTTLAEQLSPPNAEYKMVPVQPLPGFVAKTYTTKNCKQYQNVKVLINICYSDVIPRPPAANEEEIRKAMNAEEDAMYNVPLVLSDLRQDMDKDQNECLVCDAIIHSDPYKRTIKDSDFKLYITELAVELIEDNHKLQLSREFIFPKASYKGKIERRLVQLPKEKPSLIAEIPTRPPTHQKKATNNINDIKTVKSQIQKPEYIIVEEHKDNKGYIIIAIEIPLIGSQSINAIILDVEPSRLLFNLPGKYSLDINLSNTVDITTAVAKFIKPKKRLNSGNINPTQDSSQTWLGHEKSPQNPQRPTDPSSDTIASSLVSTNKGKETVNSPGKYSPTPVLNDLILKAVKVTLQDQNMASAMLPTK</sequence>
<reference evidence="1" key="1">
    <citation type="submission" date="2021-06" db="EMBL/GenBank/DDBJ databases">
        <authorList>
            <person name="Kallberg Y."/>
            <person name="Tangrot J."/>
            <person name="Rosling A."/>
        </authorList>
    </citation>
    <scope>NUCLEOTIDE SEQUENCE</scope>
    <source>
        <strain evidence="1">MA461A</strain>
    </source>
</reference>
<proteinExistence type="predicted"/>
<accession>A0ACA9PJG6</accession>
<feature type="non-terminal residue" evidence="1">
    <location>
        <position position="417"/>
    </location>
</feature>
<dbReference type="EMBL" id="CAJVQC010020996">
    <property type="protein sequence ID" value="CAG8711233.1"/>
    <property type="molecule type" value="Genomic_DNA"/>
</dbReference>
<keyword evidence="2" id="KW-1185">Reference proteome</keyword>
<evidence type="ECO:0000313" key="1">
    <source>
        <dbReference type="EMBL" id="CAG8711233.1"/>
    </source>
</evidence>
<evidence type="ECO:0000313" key="2">
    <source>
        <dbReference type="Proteomes" id="UP000789920"/>
    </source>
</evidence>
<name>A0ACA9PJG6_9GLOM</name>
<dbReference type="Proteomes" id="UP000789920">
    <property type="component" value="Unassembled WGS sequence"/>
</dbReference>